<reference evidence="2 3" key="2">
    <citation type="submission" date="2018-11" db="EMBL/GenBank/DDBJ databases">
        <authorList>
            <consortium name="Pathogen Informatics"/>
        </authorList>
    </citation>
    <scope>NUCLEOTIDE SEQUENCE [LARGE SCALE GENOMIC DNA]</scope>
</reference>
<sequence>MTKRCCTVKISSDEDDNGSACSDGDLFDSREAEIHDFEEEQHRQRNIYSLRFWADFEGATHLHEYPYMFGVSPFYDFVVNEDELKLQRAILETFTHFAKYGTPSTEEYPWEPVTAEHPLRHMRFRPESKVQEGFLEENIAFWELMNEYDYDIIRGVRRSHQTGKDEL</sequence>
<name>A0A183TWI2_TOXCA</name>
<dbReference type="Pfam" id="PF00135">
    <property type="entry name" value="COesterase"/>
    <property type="match status" value="1"/>
</dbReference>
<gene>
    <name evidence="2" type="ORF">TCNE_LOCUS602</name>
</gene>
<evidence type="ECO:0000313" key="4">
    <source>
        <dbReference type="WBParaSite" id="TCNE_0000060101-mRNA-1"/>
    </source>
</evidence>
<dbReference type="AlphaFoldDB" id="A0A183TWI2"/>
<dbReference type="Gene3D" id="3.40.50.1820">
    <property type="entry name" value="alpha/beta hydrolase"/>
    <property type="match status" value="1"/>
</dbReference>
<dbReference type="PANTHER" id="PTHR45029">
    <property type="entry name" value="CARBOXYLIC ESTER HYDROLASE-RELATED"/>
    <property type="match status" value="1"/>
</dbReference>
<feature type="domain" description="Carboxylesterase type B" evidence="1">
    <location>
        <begin position="46"/>
        <end position="142"/>
    </location>
</feature>
<proteinExistence type="predicted"/>
<dbReference type="WBParaSite" id="TCNE_0000060101-mRNA-1">
    <property type="protein sequence ID" value="TCNE_0000060101-mRNA-1"/>
    <property type="gene ID" value="TCNE_0000060101"/>
</dbReference>
<evidence type="ECO:0000313" key="3">
    <source>
        <dbReference type="Proteomes" id="UP000050794"/>
    </source>
</evidence>
<organism evidence="3 4">
    <name type="scientific">Toxocara canis</name>
    <name type="common">Canine roundworm</name>
    <dbReference type="NCBI Taxonomy" id="6265"/>
    <lineage>
        <taxon>Eukaryota</taxon>
        <taxon>Metazoa</taxon>
        <taxon>Ecdysozoa</taxon>
        <taxon>Nematoda</taxon>
        <taxon>Chromadorea</taxon>
        <taxon>Rhabditida</taxon>
        <taxon>Spirurina</taxon>
        <taxon>Ascaridomorpha</taxon>
        <taxon>Ascaridoidea</taxon>
        <taxon>Toxocaridae</taxon>
        <taxon>Toxocara</taxon>
    </lineage>
</organism>
<dbReference type="EMBL" id="UYWY01000301">
    <property type="protein sequence ID" value="VDM24525.1"/>
    <property type="molecule type" value="Genomic_DNA"/>
</dbReference>
<evidence type="ECO:0000259" key="1">
    <source>
        <dbReference type="Pfam" id="PF00135"/>
    </source>
</evidence>
<reference evidence="4" key="1">
    <citation type="submission" date="2016-06" db="UniProtKB">
        <authorList>
            <consortium name="WormBaseParasite"/>
        </authorList>
    </citation>
    <scope>IDENTIFICATION</scope>
</reference>
<dbReference type="InterPro" id="IPR043187">
    <property type="entry name" value="CM06B1-like"/>
</dbReference>
<dbReference type="PANTHER" id="PTHR45029:SF6">
    <property type="entry name" value="CARBOXYLIC ESTER HYDROLASE"/>
    <property type="match status" value="1"/>
</dbReference>
<dbReference type="InterPro" id="IPR002018">
    <property type="entry name" value="CarbesteraseB"/>
</dbReference>
<protein>
    <submittedName>
        <fullName evidence="4">COesterase domain-containing protein</fullName>
    </submittedName>
</protein>
<dbReference type="SUPFAM" id="SSF53474">
    <property type="entry name" value="alpha/beta-Hydrolases"/>
    <property type="match status" value="1"/>
</dbReference>
<keyword evidence="3" id="KW-1185">Reference proteome</keyword>
<dbReference type="Proteomes" id="UP000050794">
    <property type="component" value="Unassembled WGS sequence"/>
</dbReference>
<evidence type="ECO:0000313" key="2">
    <source>
        <dbReference type="EMBL" id="VDM24525.1"/>
    </source>
</evidence>
<accession>A0A183TWI2</accession>
<dbReference type="InterPro" id="IPR029058">
    <property type="entry name" value="AB_hydrolase_fold"/>
</dbReference>